<evidence type="ECO:0000313" key="3">
    <source>
        <dbReference type="Proteomes" id="UP001437256"/>
    </source>
</evidence>
<evidence type="ECO:0000313" key="2">
    <source>
        <dbReference type="EMBL" id="KAL0057524.1"/>
    </source>
</evidence>
<protein>
    <submittedName>
        <fullName evidence="2">Uncharacterized protein</fullName>
    </submittedName>
</protein>
<dbReference type="EMBL" id="JBBXMP010000506">
    <property type="protein sequence ID" value="KAL0057524.1"/>
    <property type="molecule type" value="Genomic_DNA"/>
</dbReference>
<organism evidence="2 3">
    <name type="scientific">Marasmius tenuissimus</name>
    <dbReference type="NCBI Taxonomy" id="585030"/>
    <lineage>
        <taxon>Eukaryota</taxon>
        <taxon>Fungi</taxon>
        <taxon>Dikarya</taxon>
        <taxon>Basidiomycota</taxon>
        <taxon>Agaricomycotina</taxon>
        <taxon>Agaricomycetes</taxon>
        <taxon>Agaricomycetidae</taxon>
        <taxon>Agaricales</taxon>
        <taxon>Marasmiineae</taxon>
        <taxon>Marasmiaceae</taxon>
        <taxon>Marasmius</taxon>
    </lineage>
</organism>
<evidence type="ECO:0000256" key="1">
    <source>
        <dbReference type="SAM" id="MobiDB-lite"/>
    </source>
</evidence>
<accession>A0ABR2Z9E2</accession>
<gene>
    <name evidence="2" type="ORF">AAF712_015835</name>
</gene>
<dbReference type="Proteomes" id="UP001437256">
    <property type="component" value="Unassembled WGS sequence"/>
</dbReference>
<reference evidence="2 3" key="1">
    <citation type="submission" date="2024-05" db="EMBL/GenBank/DDBJ databases">
        <title>A draft genome resource for the thread blight pathogen Marasmius tenuissimus strain MS-2.</title>
        <authorList>
            <person name="Yulfo-Soto G.E."/>
            <person name="Baruah I.K."/>
            <person name="Amoako-Attah I."/>
            <person name="Bukari Y."/>
            <person name="Meinhardt L.W."/>
            <person name="Bailey B.A."/>
            <person name="Cohen S.P."/>
        </authorList>
    </citation>
    <scope>NUCLEOTIDE SEQUENCE [LARGE SCALE GENOMIC DNA]</scope>
    <source>
        <strain evidence="2 3">MS-2</strain>
    </source>
</reference>
<proteinExistence type="predicted"/>
<keyword evidence="3" id="KW-1185">Reference proteome</keyword>
<sequence length="747" mass="83304">MSARQVTLLHPTSQPAVDPWLLTLLNSVLDEHPELQSPESRILRAGTHPWLTNSQPKFLASSDVLGCIYDWFHLCLHIDTEFMKPRLDPRHAVNIFLSIQVQLKQRRSDAALADLLYLQTYVVKGLAQVQHNPTSSESLLNADDLGNPEIDSDPTDNCNVGDNTYADGADSISHPAAVGPNDLPLPSTSTKPPKKKAKQRVRLEDQNFAEICHQWHVDLEGILKLELPVHRQTDPAHLSNPSDFSDSSPFTYHIQIAIDALREMRKVLCAKSKLANDILRISHPAFYVEFNSPHNERLIRAHAIGVALGWELDKWSESLYRCLESPVSPEYPDISPAATEAENRAMAGGKIFIDALHQNPTLIPTAGNPASVFFLCSEANFVLSWHRWLKWHLSALKYEVSGQNPPTIYRLTFQYLNQVQERAVEDAEYLQSLRGAGITLVPPGEQMRAKQRADSEGNSIAKIVSAENLSRIAANSDILRRCRRQIIVIEDQDYPGKMVDFVFFNPFPPEELKLLIEHHNTSSDVRPLIRGGQFKFFSTGTMTPSGSRVATGGNAADGYVAYAGITAETADGINILFNHTESSMMLFEAAKLVNPDLVEDHYQASACCDCVGLSGTNLYVCNDYTATLHSDDDAVRSLSCQLVKNVDTKYDEYGFANLTYGYYIATTANMLWSSDAHNVHGTILPSQQTVDSLKSTLRLQGGASRGDHATVTTRNKLHAERDEAVCRNYNLRKHVWDRHIADGFPER</sequence>
<comment type="caution">
    <text evidence="2">The sequence shown here is derived from an EMBL/GenBank/DDBJ whole genome shotgun (WGS) entry which is preliminary data.</text>
</comment>
<name>A0ABR2Z9E2_9AGAR</name>
<feature type="region of interest" description="Disordered" evidence="1">
    <location>
        <begin position="133"/>
        <end position="200"/>
    </location>
</feature>